<dbReference type="AlphaFoldDB" id="A0A917BU76"/>
<dbReference type="CDD" id="cd01140">
    <property type="entry name" value="FatB"/>
    <property type="match status" value="1"/>
</dbReference>
<evidence type="ECO:0000256" key="2">
    <source>
        <dbReference type="ARBA" id="ARBA00008814"/>
    </source>
</evidence>
<dbReference type="Gene3D" id="3.40.50.1980">
    <property type="entry name" value="Nitrogenase molybdenum iron protein domain"/>
    <property type="match status" value="2"/>
</dbReference>
<reference evidence="8" key="2">
    <citation type="submission" date="2020-09" db="EMBL/GenBank/DDBJ databases">
        <authorList>
            <person name="Sun Q."/>
            <person name="Sedlacek I."/>
        </authorList>
    </citation>
    <scope>NUCLEOTIDE SEQUENCE</scope>
    <source>
        <strain evidence="8">CCM 7897</strain>
    </source>
</reference>
<dbReference type="Pfam" id="PF01497">
    <property type="entry name" value="Peripla_BP_2"/>
    <property type="match status" value="1"/>
</dbReference>
<dbReference type="PANTHER" id="PTHR30532:SF28">
    <property type="entry name" value="PETROBACTIN-BINDING PROTEIN YCLQ"/>
    <property type="match status" value="1"/>
</dbReference>
<keyword evidence="4" id="KW-0406">Ion transport</keyword>
<name>A0A917BU76_9HYPH</name>
<feature type="chain" id="PRO_5037939202" evidence="6">
    <location>
        <begin position="28"/>
        <end position="310"/>
    </location>
</feature>
<evidence type="ECO:0000256" key="5">
    <source>
        <dbReference type="ARBA" id="ARBA00022729"/>
    </source>
</evidence>
<feature type="signal peptide" evidence="6">
    <location>
        <begin position="1"/>
        <end position="27"/>
    </location>
</feature>
<keyword evidence="9" id="KW-1185">Reference proteome</keyword>
<keyword evidence="5 6" id="KW-0732">Signal</keyword>
<reference evidence="8" key="1">
    <citation type="journal article" date="2014" name="Int. J. Syst. Evol. Microbiol.">
        <title>Complete genome sequence of Corynebacterium casei LMG S-19264T (=DSM 44701T), isolated from a smear-ripened cheese.</title>
        <authorList>
            <consortium name="US DOE Joint Genome Institute (JGI-PGF)"/>
            <person name="Walter F."/>
            <person name="Albersmeier A."/>
            <person name="Kalinowski J."/>
            <person name="Ruckert C."/>
        </authorList>
    </citation>
    <scope>NUCLEOTIDE SEQUENCE</scope>
    <source>
        <strain evidence="8">CCM 7897</strain>
    </source>
</reference>
<accession>A0A917BU76</accession>
<keyword evidence="4" id="KW-0408">Iron</keyword>
<dbReference type="InterPro" id="IPR002491">
    <property type="entry name" value="ABC_transptr_periplasmic_BD"/>
</dbReference>
<dbReference type="GO" id="GO:1901678">
    <property type="term" value="P:iron coordination entity transport"/>
    <property type="evidence" value="ECO:0007669"/>
    <property type="project" value="UniProtKB-ARBA"/>
</dbReference>
<proteinExistence type="inferred from homology"/>
<evidence type="ECO:0000256" key="3">
    <source>
        <dbReference type="ARBA" id="ARBA00022448"/>
    </source>
</evidence>
<dbReference type="SUPFAM" id="SSF53807">
    <property type="entry name" value="Helical backbone' metal receptor"/>
    <property type="match status" value="1"/>
</dbReference>
<dbReference type="InterPro" id="IPR051313">
    <property type="entry name" value="Bact_iron-sidero_bind"/>
</dbReference>
<dbReference type="EMBL" id="BMCT01000001">
    <property type="protein sequence ID" value="GGF54609.1"/>
    <property type="molecule type" value="Genomic_DNA"/>
</dbReference>
<comment type="caution">
    <text evidence="8">The sequence shown here is derived from an EMBL/GenBank/DDBJ whole genome shotgun (WGS) entry which is preliminary data.</text>
</comment>
<dbReference type="RefSeq" id="WP_188576394.1">
    <property type="nucleotide sequence ID" value="NZ_BMCT01000001.1"/>
</dbReference>
<comment type="subcellular location">
    <subcellularLocation>
        <location evidence="1">Cell envelope</location>
    </subcellularLocation>
</comment>
<feature type="domain" description="Fe/B12 periplasmic-binding" evidence="7">
    <location>
        <begin position="47"/>
        <end position="310"/>
    </location>
</feature>
<dbReference type="PANTHER" id="PTHR30532">
    <property type="entry name" value="IRON III DICITRATE-BINDING PERIPLASMIC PROTEIN"/>
    <property type="match status" value="1"/>
</dbReference>
<gene>
    <name evidence="8" type="ORF">GCM10007301_12650</name>
</gene>
<evidence type="ECO:0000313" key="8">
    <source>
        <dbReference type="EMBL" id="GGF54609.1"/>
    </source>
</evidence>
<evidence type="ECO:0000313" key="9">
    <source>
        <dbReference type="Proteomes" id="UP000606044"/>
    </source>
</evidence>
<evidence type="ECO:0000256" key="4">
    <source>
        <dbReference type="ARBA" id="ARBA00022496"/>
    </source>
</evidence>
<dbReference type="Proteomes" id="UP000606044">
    <property type="component" value="Unassembled WGS sequence"/>
</dbReference>
<protein>
    <submittedName>
        <fullName evidence="8">Iron ABC transporter substrate-binding protein</fullName>
    </submittedName>
</protein>
<dbReference type="PROSITE" id="PS50983">
    <property type="entry name" value="FE_B12_PBP"/>
    <property type="match status" value="1"/>
</dbReference>
<comment type="similarity">
    <text evidence="2">Belongs to the bacterial solute-binding protein 8 family.</text>
</comment>
<evidence type="ECO:0000256" key="1">
    <source>
        <dbReference type="ARBA" id="ARBA00004196"/>
    </source>
</evidence>
<keyword evidence="4" id="KW-0410">Iron transport</keyword>
<dbReference type="GO" id="GO:0030288">
    <property type="term" value="C:outer membrane-bounded periplasmic space"/>
    <property type="evidence" value="ECO:0007669"/>
    <property type="project" value="TreeGrafter"/>
</dbReference>
<keyword evidence="3" id="KW-0813">Transport</keyword>
<organism evidence="8 9">
    <name type="scientific">Azorhizobium oxalatiphilum</name>
    <dbReference type="NCBI Taxonomy" id="980631"/>
    <lineage>
        <taxon>Bacteria</taxon>
        <taxon>Pseudomonadati</taxon>
        <taxon>Pseudomonadota</taxon>
        <taxon>Alphaproteobacteria</taxon>
        <taxon>Hyphomicrobiales</taxon>
        <taxon>Xanthobacteraceae</taxon>
        <taxon>Azorhizobium</taxon>
    </lineage>
</organism>
<dbReference type="InterPro" id="IPR033870">
    <property type="entry name" value="FatB"/>
</dbReference>
<sequence length="310" mass="32700">MNSVTLQKAIALVCLLAGMMAAPAAYAQHIDVKHAQGTTSVPLKPKTVIVFDLAALDTLDLLGVKAAGIPGGVPLPAYLAKAATGPEKVGTLFEPDYEAVNALQPDLIIIAGRSAPKYAALSKIAPTIDLTVDGARYLASAQDNVRTLGRIFDKEKEATAALAKLDTSIAALKAKAARQGKALLILTTGGKMSTYGAGSRFGLAFSDFGVAQADEDIKVGVHGQPTSFEYILQKNPDWLFVIDRDQAIGREGDADGSAARKLLDNEIVGRTTAWQKKQVVYLDAGSWYLVGGGLTSLQNSVDQLDRAFSK</sequence>
<evidence type="ECO:0000256" key="6">
    <source>
        <dbReference type="SAM" id="SignalP"/>
    </source>
</evidence>
<evidence type="ECO:0000259" key="7">
    <source>
        <dbReference type="PROSITE" id="PS50983"/>
    </source>
</evidence>